<feature type="domain" description="EF-1-gamma C-terminal" evidence="2">
    <location>
        <begin position="1"/>
        <end position="114"/>
    </location>
</feature>
<dbReference type="PROSITE" id="PS50040">
    <property type="entry name" value="EF1G_C"/>
    <property type="match status" value="1"/>
</dbReference>
<dbReference type="PANTHER" id="PTHR44372">
    <property type="entry name" value="ELONGATION FACTOR 1-GAMMA 1-RELATED"/>
    <property type="match status" value="1"/>
</dbReference>
<name>A0A0A9GT34_ARUDO</name>
<reference evidence="3" key="1">
    <citation type="submission" date="2014-09" db="EMBL/GenBank/DDBJ databases">
        <authorList>
            <person name="Magalhaes I.L.F."/>
            <person name="Oliveira U."/>
            <person name="Santos F.R."/>
            <person name="Vidigal T.H.D.A."/>
            <person name="Brescovit A.D."/>
            <person name="Santos A.J."/>
        </authorList>
    </citation>
    <scope>NUCLEOTIDE SEQUENCE</scope>
    <source>
        <tissue evidence="3">Shoot tissue taken approximately 20 cm above the soil surface</tissue>
    </source>
</reference>
<dbReference type="AlphaFoldDB" id="A0A0A9GT34"/>
<proteinExistence type="predicted"/>
<dbReference type="SUPFAM" id="SSF89942">
    <property type="entry name" value="eEF1-gamma domain"/>
    <property type="match status" value="1"/>
</dbReference>
<dbReference type="GO" id="GO:0003746">
    <property type="term" value="F:translation elongation factor activity"/>
    <property type="evidence" value="ECO:0007669"/>
    <property type="project" value="UniProtKB-UniRule"/>
</dbReference>
<dbReference type="PANTHER" id="PTHR44372:SF1">
    <property type="entry name" value="ELONGATION FACTOR 1-GAMMA 3"/>
    <property type="match status" value="1"/>
</dbReference>
<dbReference type="Gene3D" id="3.30.70.1010">
    <property type="entry name" value="Translation elongation factor EF1B, gamma chain, conserved domain"/>
    <property type="match status" value="1"/>
</dbReference>
<reference evidence="3" key="2">
    <citation type="journal article" date="2015" name="Data Brief">
        <title>Shoot transcriptome of the giant reed, Arundo donax.</title>
        <authorList>
            <person name="Barrero R.A."/>
            <person name="Guerrero F.D."/>
            <person name="Moolhuijzen P."/>
            <person name="Goolsby J.A."/>
            <person name="Tidwell J."/>
            <person name="Bellgard S.E."/>
            <person name="Bellgard M.I."/>
        </authorList>
    </citation>
    <scope>NUCLEOTIDE SEQUENCE</scope>
    <source>
        <tissue evidence="3">Shoot tissue taken approximately 20 cm above the soil surface</tissue>
    </source>
</reference>
<dbReference type="InterPro" id="IPR044628">
    <property type="entry name" value="EF-1-gamma_plant"/>
</dbReference>
<keyword evidence="1 3" id="KW-0251">Elongation factor</keyword>
<evidence type="ECO:0000256" key="1">
    <source>
        <dbReference type="PROSITE-ProRule" id="PRU00519"/>
    </source>
</evidence>
<sequence>MNGLYSISFSMFSTETCMLCVFQVSGICMTRRATPCDSVTTSTMMRTHFKVKAVWLFRGQDIPKFVMDEIYDMELYEWTKVDISDEAQKERVSAMIEDQEPSEGEALLDAKWFVSLHLAGGRTRP</sequence>
<protein>
    <submittedName>
        <fullName evidence="3">Elongation factor 1-gamma 3</fullName>
    </submittedName>
</protein>
<organism evidence="3">
    <name type="scientific">Arundo donax</name>
    <name type="common">Giant reed</name>
    <name type="synonym">Donax arundinaceus</name>
    <dbReference type="NCBI Taxonomy" id="35708"/>
    <lineage>
        <taxon>Eukaryota</taxon>
        <taxon>Viridiplantae</taxon>
        <taxon>Streptophyta</taxon>
        <taxon>Embryophyta</taxon>
        <taxon>Tracheophyta</taxon>
        <taxon>Spermatophyta</taxon>
        <taxon>Magnoliopsida</taxon>
        <taxon>Liliopsida</taxon>
        <taxon>Poales</taxon>
        <taxon>Poaceae</taxon>
        <taxon>PACMAD clade</taxon>
        <taxon>Arundinoideae</taxon>
        <taxon>Arundineae</taxon>
        <taxon>Arundo</taxon>
    </lineage>
</organism>
<evidence type="ECO:0000313" key="3">
    <source>
        <dbReference type="EMBL" id="JAE27707.1"/>
    </source>
</evidence>
<accession>A0A0A9GT34</accession>
<dbReference type="EMBL" id="GBRH01170189">
    <property type="protein sequence ID" value="JAE27707.1"/>
    <property type="molecule type" value="Transcribed_RNA"/>
</dbReference>
<dbReference type="InterPro" id="IPR001662">
    <property type="entry name" value="EF1B_G_C"/>
</dbReference>
<keyword evidence="1" id="KW-0648">Protein biosynthesis</keyword>
<dbReference type="GO" id="GO:0004364">
    <property type="term" value="F:glutathione transferase activity"/>
    <property type="evidence" value="ECO:0007669"/>
    <property type="project" value="InterPro"/>
</dbReference>
<evidence type="ECO:0000259" key="2">
    <source>
        <dbReference type="PROSITE" id="PS50040"/>
    </source>
</evidence>
<dbReference type="InterPro" id="IPR036433">
    <property type="entry name" value="EF1B_G_C_sf"/>
</dbReference>